<keyword evidence="7 11" id="KW-0560">Oxidoreductase</keyword>
<evidence type="ECO:0000256" key="11">
    <source>
        <dbReference type="RuleBase" id="RU000581"/>
    </source>
</evidence>
<dbReference type="Proteomes" id="UP001165065">
    <property type="component" value="Unassembled WGS sequence"/>
</dbReference>
<keyword evidence="15" id="KW-1185">Reference proteome</keyword>
<evidence type="ECO:0000256" key="1">
    <source>
        <dbReference type="ARBA" id="ARBA00004141"/>
    </source>
</evidence>
<keyword evidence="6 13" id="KW-1133">Transmembrane helix</keyword>
<comment type="domain">
    <text evidence="11">The histidine box domains are involved in binding the catalytic metal ions.</text>
</comment>
<protein>
    <recommendedName>
        <fullName evidence="16">Fatty acid desaturase domain-containing protein</fullName>
    </recommendedName>
</protein>
<keyword evidence="8" id="KW-0443">Lipid metabolism</keyword>
<keyword evidence="9 13" id="KW-0472">Membrane</keyword>
<evidence type="ECO:0008006" key="16">
    <source>
        <dbReference type="Google" id="ProtNLM"/>
    </source>
</evidence>
<keyword evidence="5" id="KW-0276">Fatty acid metabolism</keyword>
<dbReference type="PRINTS" id="PR00075">
    <property type="entry name" value="FACDDSATRASE"/>
</dbReference>
<dbReference type="GO" id="GO:0006636">
    <property type="term" value="P:unsaturated fatty acid biosynthetic process"/>
    <property type="evidence" value="ECO:0007669"/>
    <property type="project" value="TreeGrafter"/>
</dbReference>
<dbReference type="GO" id="GO:0005789">
    <property type="term" value="C:endoplasmic reticulum membrane"/>
    <property type="evidence" value="ECO:0007669"/>
    <property type="project" value="TreeGrafter"/>
</dbReference>
<comment type="caution">
    <text evidence="14">The sequence shown here is derived from an EMBL/GenBank/DDBJ whole genome shotgun (WGS) entry which is preliminary data.</text>
</comment>
<evidence type="ECO:0000256" key="4">
    <source>
        <dbReference type="ARBA" id="ARBA00022692"/>
    </source>
</evidence>
<name>A0A9W7LA87_9STRA</name>
<evidence type="ECO:0000256" key="8">
    <source>
        <dbReference type="ARBA" id="ARBA00023098"/>
    </source>
</evidence>
<evidence type="ECO:0000256" key="10">
    <source>
        <dbReference type="ARBA" id="ARBA00023160"/>
    </source>
</evidence>
<evidence type="ECO:0000313" key="14">
    <source>
        <dbReference type="EMBL" id="GMI41461.1"/>
    </source>
</evidence>
<evidence type="ECO:0000256" key="12">
    <source>
        <dbReference type="SAM" id="MobiDB-lite"/>
    </source>
</evidence>
<reference evidence="15" key="1">
    <citation type="journal article" date="2023" name="Commun. Biol.">
        <title>Genome analysis of Parmales, the sister group of diatoms, reveals the evolutionary specialization of diatoms from phago-mixotrophs to photoautotrophs.</title>
        <authorList>
            <person name="Ban H."/>
            <person name="Sato S."/>
            <person name="Yoshikawa S."/>
            <person name="Yamada K."/>
            <person name="Nakamura Y."/>
            <person name="Ichinomiya M."/>
            <person name="Sato N."/>
            <person name="Blanc-Mathieu R."/>
            <person name="Endo H."/>
            <person name="Kuwata A."/>
            <person name="Ogata H."/>
        </authorList>
    </citation>
    <scope>NUCLEOTIDE SEQUENCE [LARGE SCALE GENOMIC DNA]</scope>
</reference>
<evidence type="ECO:0000256" key="2">
    <source>
        <dbReference type="ARBA" id="ARBA00009295"/>
    </source>
</evidence>
<comment type="subcellular location">
    <subcellularLocation>
        <location evidence="1">Membrane</location>
        <topology evidence="1">Multi-pass membrane protein</topology>
    </subcellularLocation>
</comment>
<organism evidence="14 15">
    <name type="scientific">Triparma columacea</name>
    <dbReference type="NCBI Taxonomy" id="722753"/>
    <lineage>
        <taxon>Eukaryota</taxon>
        <taxon>Sar</taxon>
        <taxon>Stramenopiles</taxon>
        <taxon>Ochrophyta</taxon>
        <taxon>Bolidophyceae</taxon>
        <taxon>Parmales</taxon>
        <taxon>Triparmaceae</taxon>
        <taxon>Triparma</taxon>
    </lineage>
</organism>
<evidence type="ECO:0000256" key="9">
    <source>
        <dbReference type="ARBA" id="ARBA00023136"/>
    </source>
</evidence>
<dbReference type="CDD" id="cd03505">
    <property type="entry name" value="Delta9-FADS-like"/>
    <property type="match status" value="1"/>
</dbReference>
<feature type="transmembrane region" description="Helical" evidence="13">
    <location>
        <begin position="91"/>
        <end position="111"/>
    </location>
</feature>
<keyword evidence="4 11" id="KW-0812">Transmembrane</keyword>
<dbReference type="PANTHER" id="PTHR11351">
    <property type="entry name" value="ACYL-COA DESATURASE"/>
    <property type="match status" value="1"/>
</dbReference>
<evidence type="ECO:0000256" key="5">
    <source>
        <dbReference type="ARBA" id="ARBA00022832"/>
    </source>
</evidence>
<comment type="similarity">
    <text evidence="2 11">Belongs to the fatty acid desaturase type 1 family.</text>
</comment>
<accession>A0A9W7LA87</accession>
<proteinExistence type="inferred from homology"/>
<keyword evidence="3 11" id="KW-0444">Lipid biosynthesis</keyword>
<evidence type="ECO:0000256" key="6">
    <source>
        <dbReference type="ARBA" id="ARBA00022989"/>
    </source>
</evidence>
<evidence type="ECO:0000313" key="15">
    <source>
        <dbReference type="Proteomes" id="UP001165065"/>
    </source>
</evidence>
<dbReference type="AlphaFoldDB" id="A0A9W7LA87"/>
<feature type="transmembrane region" description="Helical" evidence="13">
    <location>
        <begin position="66"/>
        <end position="84"/>
    </location>
</feature>
<dbReference type="InterPro" id="IPR015876">
    <property type="entry name" value="Acyl-CoA_DS"/>
</dbReference>
<dbReference type="EMBL" id="BRYA01000151">
    <property type="protein sequence ID" value="GMI41461.1"/>
    <property type="molecule type" value="Genomic_DNA"/>
</dbReference>
<comment type="cofactor">
    <cofactor evidence="11">
        <name>Fe(2+)</name>
        <dbReference type="ChEBI" id="CHEBI:29033"/>
    </cofactor>
</comment>
<sequence length="366" mass="42278">MMTSPFLSTLTWCSSPIYLKIYNTNLYLSHPCTINAPLYPFSAKMFRDIPSVISHHVKAGTVNWPMGIYITLVHAVAIAGLPYVPLAKKETIMWSFVLWWASGLGITAGVHRLWSHRSYKANFTLRFILMLWNSIANQGSIYHWARDHRVHHKYSETDADPHNATRGFFFAHMGWLYVKKHSAIVKAGRELNFDDLKEDPVVMLQKKLDPWFALYMCYVMPAQVASKLWGENFWTAFFVAGAVRYCVVLHFTWFVNSAAHLYGDHPYDPLSYPAENPIVSLCAVGEGWHNWHHKYPYDYAASEHGWTSQFNPTKMFIDAAAKLGMVKDRKRATGAWNMGKIRRERERKNGIPQPKAPPRPWEIKRE</sequence>
<dbReference type="PANTHER" id="PTHR11351:SF31">
    <property type="entry name" value="DESATURASE 1, ISOFORM A-RELATED"/>
    <property type="match status" value="1"/>
</dbReference>
<evidence type="ECO:0000256" key="13">
    <source>
        <dbReference type="SAM" id="Phobius"/>
    </source>
</evidence>
<gene>
    <name evidence="14" type="ORF">TrCOL_g11654</name>
</gene>
<evidence type="ECO:0000256" key="7">
    <source>
        <dbReference type="ARBA" id="ARBA00023002"/>
    </source>
</evidence>
<evidence type="ECO:0000256" key="3">
    <source>
        <dbReference type="ARBA" id="ARBA00022516"/>
    </source>
</evidence>
<dbReference type="GO" id="GO:0004768">
    <property type="term" value="F:stearoyl-CoA 9-desaturase activity"/>
    <property type="evidence" value="ECO:0007669"/>
    <property type="project" value="TreeGrafter"/>
</dbReference>
<keyword evidence="10 11" id="KW-0275">Fatty acid biosynthesis</keyword>
<dbReference type="GO" id="GO:0005506">
    <property type="term" value="F:iron ion binding"/>
    <property type="evidence" value="ECO:0007669"/>
    <property type="project" value="TreeGrafter"/>
</dbReference>
<dbReference type="OrthoDB" id="10260134at2759"/>
<feature type="region of interest" description="Disordered" evidence="12">
    <location>
        <begin position="336"/>
        <end position="366"/>
    </location>
</feature>